<proteinExistence type="predicted"/>
<accession>A0A5C3DQ27</accession>
<protein>
    <submittedName>
        <fullName evidence="3">Uncharacterized protein</fullName>
    </submittedName>
</protein>
<keyword evidence="4" id="KW-1185">Reference proteome</keyword>
<feature type="chain" id="PRO_5023104919" evidence="2">
    <location>
        <begin position="20"/>
        <end position="268"/>
    </location>
</feature>
<reference evidence="3 4" key="1">
    <citation type="submission" date="2018-03" db="EMBL/GenBank/DDBJ databases">
        <authorList>
            <person name="Guldener U."/>
        </authorList>
    </citation>
    <scope>NUCLEOTIDE SEQUENCE [LARGE SCALE GENOMIC DNA]</scope>
    <source>
        <strain evidence="3 4">NBRC100155</strain>
    </source>
</reference>
<feature type="signal peptide" evidence="2">
    <location>
        <begin position="1"/>
        <end position="19"/>
    </location>
</feature>
<dbReference type="AlphaFoldDB" id="A0A5C3DQ27"/>
<dbReference type="EMBL" id="OOIN01000001">
    <property type="protein sequence ID" value="SPO20348.1"/>
    <property type="molecule type" value="Genomic_DNA"/>
</dbReference>
<gene>
    <name evidence="3" type="ORF">UTRI_00751_B</name>
</gene>
<evidence type="ECO:0000313" key="4">
    <source>
        <dbReference type="Proteomes" id="UP000324022"/>
    </source>
</evidence>
<evidence type="ECO:0000256" key="2">
    <source>
        <dbReference type="SAM" id="SignalP"/>
    </source>
</evidence>
<evidence type="ECO:0000256" key="1">
    <source>
        <dbReference type="SAM" id="MobiDB-lite"/>
    </source>
</evidence>
<dbReference type="Proteomes" id="UP000324022">
    <property type="component" value="Unassembled WGS sequence"/>
</dbReference>
<dbReference type="OrthoDB" id="10485484at2759"/>
<feature type="region of interest" description="Disordered" evidence="1">
    <location>
        <begin position="249"/>
        <end position="268"/>
    </location>
</feature>
<name>A0A5C3DQ27_9BASI</name>
<organism evidence="3 4">
    <name type="scientific">Ustilago trichophora</name>
    <dbReference type="NCBI Taxonomy" id="86804"/>
    <lineage>
        <taxon>Eukaryota</taxon>
        <taxon>Fungi</taxon>
        <taxon>Dikarya</taxon>
        <taxon>Basidiomycota</taxon>
        <taxon>Ustilaginomycotina</taxon>
        <taxon>Ustilaginomycetes</taxon>
        <taxon>Ustilaginales</taxon>
        <taxon>Ustilaginaceae</taxon>
        <taxon>Ustilago</taxon>
    </lineage>
</organism>
<keyword evidence="2" id="KW-0732">Signal</keyword>
<evidence type="ECO:0000313" key="3">
    <source>
        <dbReference type="EMBL" id="SPO20348.1"/>
    </source>
</evidence>
<sequence>MKLLPAFSTLLLALQLVGAVQMDQLQRSGFVKAKRTISQDGPRAERFQPNLQRRAGEELVLSLDSAIEHIRTLAGSSEHAAHGNAVLADLERIKQKLVNPAAPGYGGHPPYPYAGGYHYPPPQGVETGAHNRPAPQGPWYETIQAANLEKMTNAEVRKHGKNIDLLIKHSAEQDQDLKKVSEYLAETSKRMKKSDRDIRLLKMSNMAGLGATTLASGASILIHNDANNRLNDQQEQLNRANAELAKLRSGQQPGYSGGQAVQGRGGLV</sequence>